<proteinExistence type="inferred from homology"/>
<dbReference type="AlphaFoldDB" id="A0A7W5ZG39"/>
<reference evidence="4 5" key="1">
    <citation type="submission" date="2020-08" db="EMBL/GenBank/DDBJ databases">
        <title>Genomic Encyclopedia of Type Strains, Phase IV (KMG-IV): sequencing the most valuable type-strain genomes for metagenomic binning, comparative biology and taxonomic classification.</title>
        <authorList>
            <person name="Goeker M."/>
        </authorList>
    </citation>
    <scope>NUCLEOTIDE SEQUENCE [LARGE SCALE GENOMIC DNA]</scope>
    <source>
        <strain evidence="4 5">DSM 17976</strain>
    </source>
</reference>
<protein>
    <submittedName>
        <fullName evidence="4">NAD(P)-dependent dehydrogenase (Short-subunit alcohol dehydrogenase family)</fullName>
    </submittedName>
</protein>
<evidence type="ECO:0000313" key="5">
    <source>
        <dbReference type="Proteomes" id="UP000541352"/>
    </source>
</evidence>
<evidence type="ECO:0000256" key="1">
    <source>
        <dbReference type="ARBA" id="ARBA00006484"/>
    </source>
</evidence>
<dbReference type="Gene3D" id="3.40.50.720">
    <property type="entry name" value="NAD(P)-binding Rossmann-like Domain"/>
    <property type="match status" value="1"/>
</dbReference>
<dbReference type="PROSITE" id="PS00061">
    <property type="entry name" value="ADH_SHORT"/>
    <property type="match status" value="1"/>
</dbReference>
<dbReference type="PRINTS" id="PR00081">
    <property type="entry name" value="GDHRDH"/>
</dbReference>
<name>A0A7W5ZG39_9BACT</name>
<keyword evidence="5" id="KW-1185">Reference proteome</keyword>
<keyword evidence="2" id="KW-0560">Oxidoreductase</keyword>
<accession>A0A7W5ZG39</accession>
<comment type="similarity">
    <text evidence="1 3">Belongs to the short-chain dehydrogenases/reductases (SDR) family.</text>
</comment>
<organism evidence="4 5">
    <name type="scientific">Runella defluvii</name>
    <dbReference type="NCBI Taxonomy" id="370973"/>
    <lineage>
        <taxon>Bacteria</taxon>
        <taxon>Pseudomonadati</taxon>
        <taxon>Bacteroidota</taxon>
        <taxon>Cytophagia</taxon>
        <taxon>Cytophagales</taxon>
        <taxon>Spirosomataceae</taxon>
        <taxon>Runella</taxon>
    </lineage>
</organism>
<dbReference type="EMBL" id="JACIBY010000001">
    <property type="protein sequence ID" value="MBB3836571.1"/>
    <property type="molecule type" value="Genomic_DNA"/>
</dbReference>
<dbReference type="PANTHER" id="PTHR44169">
    <property type="entry name" value="NADPH-DEPENDENT 1-ACYLDIHYDROXYACETONE PHOSPHATE REDUCTASE"/>
    <property type="match status" value="1"/>
</dbReference>
<dbReference type="InterPro" id="IPR020904">
    <property type="entry name" value="Sc_DH/Rdtase_CS"/>
</dbReference>
<dbReference type="PANTHER" id="PTHR44169:SF6">
    <property type="entry name" value="NADPH-DEPENDENT 1-ACYLDIHYDROXYACETONE PHOSPHATE REDUCTASE"/>
    <property type="match status" value="1"/>
</dbReference>
<dbReference type="Pfam" id="PF00106">
    <property type="entry name" value="adh_short"/>
    <property type="match status" value="1"/>
</dbReference>
<dbReference type="InterPro" id="IPR036291">
    <property type="entry name" value="NAD(P)-bd_dom_sf"/>
</dbReference>
<dbReference type="InterPro" id="IPR002347">
    <property type="entry name" value="SDR_fam"/>
</dbReference>
<sequence length="267" mass="29536">MSKVILITGASTGIGRTTAEYLTNLGHRVYGTSRKPFNEVVSFQTVVMDVTDDASVQSAIAHVLQREQQIDILINNAGLGIIGALEEVPEEMIQRVFDTNVWGLLRVCRAVLPAMRQRRSGLIINVGSIAGRMGLPFRGIYSASKASVEILTETLSIELKPFGIEACSVLPGDVRTNINANRLVAHSPSNSPYRAYVDDMNAKVKAEVSEAAEPMYIAETIEKIINAKSPNIYYVAGPFLQRASLWLKRFLPSRIFEYLLRENYGMK</sequence>
<evidence type="ECO:0000256" key="3">
    <source>
        <dbReference type="RuleBase" id="RU000363"/>
    </source>
</evidence>
<dbReference type="CDD" id="cd05374">
    <property type="entry name" value="17beta-HSD-like_SDR_c"/>
    <property type="match status" value="1"/>
</dbReference>
<dbReference type="SUPFAM" id="SSF51735">
    <property type="entry name" value="NAD(P)-binding Rossmann-fold domains"/>
    <property type="match status" value="1"/>
</dbReference>
<dbReference type="Proteomes" id="UP000541352">
    <property type="component" value="Unassembled WGS sequence"/>
</dbReference>
<evidence type="ECO:0000256" key="2">
    <source>
        <dbReference type="ARBA" id="ARBA00023002"/>
    </source>
</evidence>
<evidence type="ECO:0000313" key="4">
    <source>
        <dbReference type="EMBL" id="MBB3836571.1"/>
    </source>
</evidence>
<comment type="caution">
    <text evidence="4">The sequence shown here is derived from an EMBL/GenBank/DDBJ whole genome shotgun (WGS) entry which is preliminary data.</text>
</comment>
<dbReference type="RefSeq" id="WP_183971305.1">
    <property type="nucleotide sequence ID" value="NZ_JACIBY010000001.1"/>
</dbReference>
<dbReference type="GO" id="GO:0016491">
    <property type="term" value="F:oxidoreductase activity"/>
    <property type="evidence" value="ECO:0007669"/>
    <property type="project" value="UniProtKB-KW"/>
</dbReference>
<gene>
    <name evidence="4" type="ORF">FHS57_000553</name>
</gene>
<dbReference type="PRINTS" id="PR00080">
    <property type="entry name" value="SDRFAMILY"/>
</dbReference>